<dbReference type="InterPro" id="IPR012296">
    <property type="entry name" value="Nuclease_put_TT1808"/>
</dbReference>
<dbReference type="SUPFAM" id="SSF52980">
    <property type="entry name" value="Restriction endonuclease-like"/>
    <property type="match status" value="1"/>
</dbReference>
<dbReference type="RefSeq" id="WP_184193087.1">
    <property type="nucleotide sequence ID" value="NZ_JACHGW010000001.1"/>
</dbReference>
<accession>A0A7W9W5W3</accession>
<feature type="domain" description="Putative restriction endonuclease" evidence="1">
    <location>
        <begin position="13"/>
        <end position="177"/>
    </location>
</feature>
<gene>
    <name evidence="2" type="ORF">HNQ39_001248</name>
</gene>
<evidence type="ECO:0000313" key="2">
    <source>
        <dbReference type="EMBL" id="MBB6049486.1"/>
    </source>
</evidence>
<organism evidence="2 3">
    <name type="scientific">Armatimonas rosea</name>
    <dbReference type="NCBI Taxonomy" id="685828"/>
    <lineage>
        <taxon>Bacteria</taxon>
        <taxon>Bacillati</taxon>
        <taxon>Armatimonadota</taxon>
        <taxon>Armatimonadia</taxon>
        <taxon>Armatimonadales</taxon>
        <taxon>Armatimonadaceae</taxon>
        <taxon>Armatimonas</taxon>
    </lineage>
</organism>
<reference evidence="2 3" key="1">
    <citation type="submission" date="2020-08" db="EMBL/GenBank/DDBJ databases">
        <title>Genomic Encyclopedia of Type Strains, Phase IV (KMG-IV): sequencing the most valuable type-strain genomes for metagenomic binning, comparative biology and taxonomic classification.</title>
        <authorList>
            <person name="Goeker M."/>
        </authorList>
    </citation>
    <scope>NUCLEOTIDE SEQUENCE [LARGE SCALE GENOMIC DNA]</scope>
    <source>
        <strain evidence="2 3">DSM 23562</strain>
    </source>
</reference>
<dbReference type="GO" id="GO:0004519">
    <property type="term" value="F:endonuclease activity"/>
    <property type="evidence" value="ECO:0007669"/>
    <property type="project" value="UniProtKB-KW"/>
</dbReference>
<name>A0A7W9W5W3_ARMRO</name>
<dbReference type="PANTHER" id="PTHR36558">
    <property type="entry name" value="GLR1098 PROTEIN"/>
    <property type="match status" value="1"/>
</dbReference>
<dbReference type="CDD" id="cd06260">
    <property type="entry name" value="DUF820-like"/>
    <property type="match status" value="1"/>
</dbReference>
<dbReference type="EMBL" id="JACHGW010000001">
    <property type="protein sequence ID" value="MBB6049486.1"/>
    <property type="molecule type" value="Genomic_DNA"/>
</dbReference>
<comment type="caution">
    <text evidence="2">The sequence shown here is derived from an EMBL/GenBank/DDBJ whole genome shotgun (WGS) entry which is preliminary data.</text>
</comment>
<protein>
    <submittedName>
        <fullName evidence="2">Uma2 family endonuclease</fullName>
    </submittedName>
</protein>
<proteinExistence type="predicted"/>
<keyword evidence="2" id="KW-0255">Endonuclease</keyword>
<keyword evidence="3" id="KW-1185">Reference proteome</keyword>
<keyword evidence="2" id="KW-0378">Hydrolase</keyword>
<dbReference type="Gene3D" id="3.90.1570.10">
    <property type="entry name" value="tt1808, chain A"/>
    <property type="match status" value="1"/>
</dbReference>
<dbReference type="Pfam" id="PF05685">
    <property type="entry name" value="Uma2"/>
    <property type="match status" value="1"/>
</dbReference>
<dbReference type="PANTHER" id="PTHR36558:SF1">
    <property type="entry name" value="RESTRICTION ENDONUCLEASE DOMAIN-CONTAINING PROTEIN-RELATED"/>
    <property type="match status" value="1"/>
</dbReference>
<dbReference type="AlphaFoldDB" id="A0A7W9W5W3"/>
<dbReference type="Proteomes" id="UP000520814">
    <property type="component" value="Unassembled WGS sequence"/>
</dbReference>
<dbReference type="InterPro" id="IPR008538">
    <property type="entry name" value="Uma2"/>
</dbReference>
<evidence type="ECO:0000313" key="3">
    <source>
        <dbReference type="Proteomes" id="UP000520814"/>
    </source>
</evidence>
<keyword evidence="2" id="KW-0540">Nuclease</keyword>
<sequence length="196" mass="22050">MYAFKLEPQVSAEEYLERERTAEHRSERIDGVIVAMAGASVEHVDIVSNLLGALQPLLRARGCRAMANEMRVEVLGGHYLYPDLVITCATRTYADNTLDILTNPEIVIAVLSPSTEALDRGRKFLLYRQITSVQEYILVSQDRALVESYKREANGLWTYRSIEGLHDTLRLEFLGAEVPLAEVYDGVFSDESRDPA</sequence>
<evidence type="ECO:0000259" key="1">
    <source>
        <dbReference type="Pfam" id="PF05685"/>
    </source>
</evidence>
<dbReference type="InterPro" id="IPR011335">
    <property type="entry name" value="Restrct_endonuc-II-like"/>
</dbReference>